<gene>
    <name evidence="1" type="ORF">COX09_02925</name>
</gene>
<comment type="caution">
    <text evidence="1">The sequence shown here is derived from an EMBL/GenBank/DDBJ whole genome shotgun (WGS) entry which is preliminary data.</text>
</comment>
<name>A0A2H0B3J9_9BACT</name>
<reference evidence="1 2" key="1">
    <citation type="submission" date="2017-09" db="EMBL/GenBank/DDBJ databases">
        <title>Depth-based differentiation of microbial function through sediment-hosted aquifers and enrichment of novel symbionts in the deep terrestrial subsurface.</title>
        <authorList>
            <person name="Probst A.J."/>
            <person name="Ladd B."/>
            <person name="Jarett J.K."/>
            <person name="Geller-Mcgrath D.E."/>
            <person name="Sieber C.M."/>
            <person name="Emerson J.B."/>
            <person name="Anantharaman K."/>
            <person name="Thomas B.C."/>
            <person name="Malmstrom R."/>
            <person name="Stieglmeier M."/>
            <person name="Klingl A."/>
            <person name="Woyke T."/>
            <person name="Ryan C.M."/>
            <person name="Banfield J.F."/>
        </authorList>
    </citation>
    <scope>NUCLEOTIDE SEQUENCE [LARGE SCALE GENOMIC DNA]</scope>
    <source>
        <strain evidence="1">CG23_combo_of_CG06-09_8_20_14_all_47_9</strain>
    </source>
</reference>
<sequence length="65" mass="7403">MLITPEKDLQLIPEDTGSRINEKTGKLEISGESRYWREIDEKTGFPIVPLDDKDIPIRPCYDIGG</sequence>
<dbReference type="AlphaFoldDB" id="A0A2H0B3J9"/>
<accession>A0A2H0B3J9</accession>
<evidence type="ECO:0000313" key="2">
    <source>
        <dbReference type="Proteomes" id="UP000231081"/>
    </source>
</evidence>
<dbReference type="Proteomes" id="UP000231081">
    <property type="component" value="Unassembled WGS sequence"/>
</dbReference>
<dbReference type="EMBL" id="PCSQ01000078">
    <property type="protein sequence ID" value="PIP52201.1"/>
    <property type="molecule type" value="Genomic_DNA"/>
</dbReference>
<proteinExistence type="predicted"/>
<protein>
    <submittedName>
        <fullName evidence="1">Uncharacterized protein</fullName>
    </submittedName>
</protein>
<evidence type="ECO:0000313" key="1">
    <source>
        <dbReference type="EMBL" id="PIP52201.1"/>
    </source>
</evidence>
<organism evidence="1 2">
    <name type="scientific">Candidatus Beckwithbacteria bacterium CG23_combo_of_CG06-09_8_20_14_all_47_9</name>
    <dbReference type="NCBI Taxonomy" id="1974498"/>
    <lineage>
        <taxon>Bacteria</taxon>
        <taxon>Candidatus Beckwithiibacteriota</taxon>
    </lineage>
</organism>